<dbReference type="STRING" id="47678.ERS852494_01688"/>
<feature type="domain" description="4Fe-4S ferredoxin-type" evidence="8">
    <location>
        <begin position="247"/>
        <end position="273"/>
    </location>
</feature>
<evidence type="ECO:0000256" key="2">
    <source>
        <dbReference type="ARBA" id="ARBA00022485"/>
    </source>
</evidence>
<proteinExistence type="predicted"/>
<evidence type="ECO:0000256" key="7">
    <source>
        <dbReference type="SAM" id="Phobius"/>
    </source>
</evidence>
<dbReference type="SUPFAM" id="SSF54862">
    <property type="entry name" value="4Fe-4S ferredoxins"/>
    <property type="match status" value="2"/>
</dbReference>
<dbReference type="GO" id="GO:0051539">
    <property type="term" value="F:4 iron, 4 sulfur cluster binding"/>
    <property type="evidence" value="ECO:0007669"/>
    <property type="project" value="UniProtKB-KW"/>
</dbReference>
<keyword evidence="7" id="KW-0812">Transmembrane</keyword>
<reference evidence="11 12" key="1">
    <citation type="submission" date="2015-09" db="EMBL/GenBank/DDBJ databases">
        <authorList>
            <consortium name="Pathogen Informatics"/>
        </authorList>
    </citation>
    <scope>NUCLEOTIDE SEQUENCE [LARGE SCALE GENOMIC DNA]</scope>
    <source>
        <strain evidence="9 11">2789STDY5834880</strain>
        <strain evidence="10 12">2789STDY5834946</strain>
    </source>
</reference>
<keyword evidence="4" id="KW-0249">Electron transport</keyword>
<dbReference type="GO" id="GO:0005886">
    <property type="term" value="C:plasma membrane"/>
    <property type="evidence" value="ECO:0007669"/>
    <property type="project" value="TreeGrafter"/>
</dbReference>
<evidence type="ECO:0000313" key="9">
    <source>
        <dbReference type="EMBL" id="CUP17813.1"/>
    </source>
</evidence>
<evidence type="ECO:0000313" key="12">
    <source>
        <dbReference type="Proteomes" id="UP000095725"/>
    </source>
</evidence>
<dbReference type="FunFam" id="3.30.70.20:FF:000046">
    <property type="entry name" value="Periplasmic [Fe] hydrogenase large subunit"/>
    <property type="match status" value="1"/>
</dbReference>
<accession>A0A174UNG2</accession>
<dbReference type="InterPro" id="IPR017896">
    <property type="entry name" value="4Fe4S_Fe-S-bd"/>
</dbReference>
<dbReference type="Pfam" id="PF12838">
    <property type="entry name" value="Fer4_7"/>
    <property type="match status" value="1"/>
</dbReference>
<dbReference type="PANTHER" id="PTHR30176:SF3">
    <property type="entry name" value="FERREDOXIN-TYPE PROTEIN NAPH"/>
    <property type="match status" value="1"/>
</dbReference>
<keyword evidence="3" id="KW-0479">Metal-binding</keyword>
<dbReference type="PROSITE" id="PS51379">
    <property type="entry name" value="4FE4S_FER_2"/>
    <property type="match status" value="6"/>
</dbReference>
<dbReference type="PROSITE" id="PS00198">
    <property type="entry name" value="4FE4S_FER_1"/>
    <property type="match status" value="2"/>
</dbReference>
<dbReference type="PANTHER" id="PTHR30176">
    <property type="entry name" value="FERREDOXIN-TYPE PROTEIN NAPH"/>
    <property type="match status" value="1"/>
</dbReference>
<dbReference type="InterPro" id="IPR051684">
    <property type="entry name" value="Electron_Trans/Redox"/>
</dbReference>
<feature type="transmembrane region" description="Helical" evidence="7">
    <location>
        <begin position="40"/>
        <end position="63"/>
    </location>
</feature>
<feature type="transmembrane region" description="Helical" evidence="7">
    <location>
        <begin position="103"/>
        <end position="126"/>
    </location>
</feature>
<keyword evidence="7" id="KW-0472">Membrane</keyword>
<dbReference type="EMBL" id="CZBL01000008">
    <property type="protein sequence ID" value="CUQ23762.1"/>
    <property type="molecule type" value="Genomic_DNA"/>
</dbReference>
<evidence type="ECO:0000256" key="6">
    <source>
        <dbReference type="ARBA" id="ARBA00023014"/>
    </source>
</evidence>
<keyword evidence="7" id="KW-1133">Transmembrane helix</keyword>
<dbReference type="GO" id="GO:0046872">
    <property type="term" value="F:metal ion binding"/>
    <property type="evidence" value="ECO:0007669"/>
    <property type="project" value="UniProtKB-KW"/>
</dbReference>
<dbReference type="RefSeq" id="WP_055171298.1">
    <property type="nucleotide sequence ID" value="NZ_CP081920.1"/>
</dbReference>
<dbReference type="AlphaFoldDB" id="A0A174UNG2"/>
<keyword evidence="1" id="KW-0813">Transport</keyword>
<feature type="domain" description="4Fe-4S ferredoxin-type" evidence="8">
    <location>
        <begin position="405"/>
        <end position="440"/>
    </location>
</feature>
<evidence type="ECO:0000256" key="3">
    <source>
        <dbReference type="ARBA" id="ARBA00022723"/>
    </source>
</evidence>
<feature type="domain" description="4Fe-4S ferredoxin-type" evidence="8">
    <location>
        <begin position="217"/>
        <end position="246"/>
    </location>
</feature>
<feature type="domain" description="4Fe-4S ferredoxin-type" evidence="8">
    <location>
        <begin position="445"/>
        <end position="477"/>
    </location>
</feature>
<organism evidence="10 12">
    <name type="scientific">Bacteroides caccae</name>
    <dbReference type="NCBI Taxonomy" id="47678"/>
    <lineage>
        <taxon>Bacteria</taxon>
        <taxon>Pseudomonadati</taxon>
        <taxon>Bacteroidota</taxon>
        <taxon>Bacteroidia</taxon>
        <taxon>Bacteroidales</taxon>
        <taxon>Bacteroidaceae</taxon>
        <taxon>Bacteroides</taxon>
    </lineage>
</organism>
<dbReference type="EMBL" id="CZAI01000003">
    <property type="protein sequence ID" value="CUP17813.1"/>
    <property type="molecule type" value="Genomic_DNA"/>
</dbReference>
<keyword evidence="2" id="KW-0004">4Fe-4S</keyword>
<evidence type="ECO:0000313" key="10">
    <source>
        <dbReference type="EMBL" id="CUQ23762.1"/>
    </source>
</evidence>
<evidence type="ECO:0000259" key="8">
    <source>
        <dbReference type="PROSITE" id="PS51379"/>
    </source>
</evidence>
<feature type="domain" description="4Fe-4S ferredoxin-type" evidence="8">
    <location>
        <begin position="364"/>
        <end position="396"/>
    </location>
</feature>
<evidence type="ECO:0000256" key="4">
    <source>
        <dbReference type="ARBA" id="ARBA00022982"/>
    </source>
</evidence>
<keyword evidence="6" id="KW-0411">Iron-sulfur</keyword>
<dbReference type="InterPro" id="IPR017900">
    <property type="entry name" value="4Fe4S_Fe_S_CS"/>
</dbReference>
<evidence type="ECO:0000313" key="11">
    <source>
        <dbReference type="Proteomes" id="UP000095657"/>
    </source>
</evidence>
<sequence length="501" mass="55450">MLRKIRIGISALFFVLITFFFLDFAEILPNSFHRLAHLQFVPALLSLSVGILLFLIVLTLLFGRIYCSTICPMGILQDIIARLSKSTSKKKKRYSYSPAKNRLRWSVLGGTVISFLCGFTFIVGLLDPYSAYGRIVVHVFKPIYMLGNNLLESAFSKFDNYTFYQVDTSILSISSLFIAVVILTMIFIMAWKHGRTWCNTICPVGTILGLLSRFSLFKVRIDSDKCNSCGLCATKCKAACINSKEHTIDYGRCVDCFDCLGVCKQKALIYQPSLSPTDSSKRRFLVAGLLTAGAVPKLLSQVKESVASLGGKKVYKKENPITPPGSVSREHFQQQCTSCHLCISKCPSHVLKPAFMEYGLAGVMQPTVSFEKGFCNFDCTVCGDVCPNGAILPISVKQKHLTQMGYVVFIEENCIVYTDGTSCGACSEHCPTQAVAMVPYKDGLTIPHVNKEICVGCGGCEYVCPARPFRAIYIEGNPVQKEAKPFKESEEHKGEIDDFGF</sequence>
<dbReference type="FunFam" id="3.30.70.20:FF:000057">
    <property type="entry name" value="Ferredoxin-type protein NapF"/>
    <property type="match status" value="1"/>
</dbReference>
<feature type="transmembrane region" description="Helical" evidence="7">
    <location>
        <begin position="7"/>
        <end position="28"/>
    </location>
</feature>
<feature type="domain" description="4Fe-4S ferredoxin-type" evidence="8">
    <location>
        <begin position="327"/>
        <end position="356"/>
    </location>
</feature>
<dbReference type="Proteomes" id="UP000095725">
    <property type="component" value="Unassembled WGS sequence"/>
</dbReference>
<evidence type="ECO:0000256" key="5">
    <source>
        <dbReference type="ARBA" id="ARBA00023004"/>
    </source>
</evidence>
<gene>
    <name evidence="10" type="primary">yccM_1</name>
    <name evidence="9" type="ORF">ERS852494_01688</name>
    <name evidence="10" type="ORF">ERS852558_02294</name>
</gene>
<keyword evidence="5" id="KW-0408">Iron</keyword>
<evidence type="ECO:0000256" key="1">
    <source>
        <dbReference type="ARBA" id="ARBA00022448"/>
    </source>
</evidence>
<dbReference type="Gene3D" id="3.30.70.20">
    <property type="match status" value="3"/>
</dbReference>
<dbReference type="Pfam" id="PF12801">
    <property type="entry name" value="Fer4_5"/>
    <property type="match status" value="2"/>
</dbReference>
<name>A0A174UNG2_9BACE</name>
<protein>
    <submittedName>
        <fullName evidence="10">Ferredoxin-type protein</fullName>
    </submittedName>
</protein>
<feature type="transmembrane region" description="Helical" evidence="7">
    <location>
        <begin position="170"/>
        <end position="190"/>
    </location>
</feature>
<dbReference type="CDD" id="cd16373">
    <property type="entry name" value="DMSOR_beta_like"/>
    <property type="match status" value="1"/>
</dbReference>
<dbReference type="Proteomes" id="UP000095657">
    <property type="component" value="Unassembled WGS sequence"/>
</dbReference>